<keyword evidence="9" id="KW-0653">Protein transport</keyword>
<comment type="catalytic activity">
    <reaction evidence="36">
        <text>L-alanyl-L-lysine(out) + H(+)(out) = L-alanyl-L-lysine(in) + H(+)(in)</text>
        <dbReference type="Rhea" id="RHEA:72611"/>
        <dbReference type="ChEBI" id="CHEBI:15378"/>
        <dbReference type="ChEBI" id="CHEBI:192470"/>
    </reaction>
    <physiologicalReaction direction="left-to-right" evidence="36">
        <dbReference type="Rhea" id="RHEA:72612"/>
    </physiologicalReaction>
</comment>
<name>A0A669CXU7_ORENI</name>
<feature type="transmembrane region" description="Helical" evidence="47">
    <location>
        <begin position="48"/>
        <end position="69"/>
    </location>
</feature>
<comment type="catalytic activity">
    <reaction evidence="40">
        <text>L-leucyl-L-leucine(out) + H(+)(out) = L-leucyl-L-leucine(in) + H(+)(in)</text>
        <dbReference type="Rhea" id="RHEA:71715"/>
        <dbReference type="ChEBI" id="CHEBI:15378"/>
        <dbReference type="ChEBI" id="CHEBI:191208"/>
    </reaction>
    <physiologicalReaction direction="left-to-right" evidence="40">
        <dbReference type="Rhea" id="RHEA:71716"/>
    </physiologicalReaction>
</comment>
<protein>
    <recommendedName>
        <fullName evidence="24">Solute carrier family 15 member 1</fullName>
    </recommendedName>
    <alternativeName>
        <fullName evidence="27">Intestinal H(+)/peptide cotransporter</fullName>
    </alternativeName>
    <alternativeName>
        <fullName evidence="25">Oligopeptide transporter, small intestine isoform</fullName>
    </alternativeName>
    <alternativeName>
        <fullName evidence="26">Peptide transporter 1</fullName>
    </alternativeName>
</protein>
<proteinExistence type="inferred from homology"/>
<dbReference type="PROSITE" id="PS01023">
    <property type="entry name" value="PTR2_2"/>
    <property type="match status" value="1"/>
</dbReference>
<dbReference type="PANTHER" id="PTHR11654">
    <property type="entry name" value="OLIGOPEPTIDE TRANSPORTER-RELATED"/>
    <property type="match status" value="1"/>
</dbReference>
<comment type="catalytic activity">
    <reaction evidence="42">
        <text>L-alanyl-L-aspartate(out) + 2 H(+)(out) = L-alanyl-L-aspartate(in) + 2 H(+)(in)</text>
        <dbReference type="Rhea" id="RHEA:71695"/>
        <dbReference type="ChEBI" id="CHEBI:15378"/>
        <dbReference type="ChEBI" id="CHEBI:74363"/>
    </reaction>
    <physiologicalReaction direction="left-to-right" evidence="42">
        <dbReference type="Rhea" id="RHEA:71696"/>
    </physiologicalReaction>
</comment>
<evidence type="ECO:0000256" key="32">
    <source>
        <dbReference type="ARBA" id="ARBA00050390"/>
    </source>
</evidence>
<evidence type="ECO:0000256" key="47">
    <source>
        <dbReference type="SAM" id="Phobius"/>
    </source>
</evidence>
<dbReference type="AlphaFoldDB" id="A0A669CXU7"/>
<comment type="catalytic activity">
    <reaction evidence="32">
        <text>L-alanyl-L-valine(out) + H(+)(out) = L-alanyl-L-valine(in) + H(+)(in)</text>
        <dbReference type="Rhea" id="RHEA:72615"/>
        <dbReference type="ChEBI" id="CHEBI:15378"/>
        <dbReference type="ChEBI" id="CHEBI:192471"/>
    </reaction>
    <physiologicalReaction direction="left-to-right" evidence="32">
        <dbReference type="Rhea" id="RHEA:72616"/>
    </physiologicalReaction>
</comment>
<evidence type="ECO:0000256" key="5">
    <source>
        <dbReference type="ARBA" id="ARBA00022475"/>
    </source>
</evidence>
<comment type="catalytic activity">
    <reaction evidence="17">
        <text>glycyl-L-glutamate(out) + 2 H(+)(out) = glycyl-L-glutamate(in) + 2 H(+)(in)</text>
        <dbReference type="Rhea" id="RHEA:71691"/>
        <dbReference type="ChEBI" id="CHEBI:15378"/>
        <dbReference type="ChEBI" id="CHEBI:73784"/>
    </reaction>
    <physiologicalReaction direction="left-to-right" evidence="17">
        <dbReference type="Rhea" id="RHEA:71692"/>
    </physiologicalReaction>
</comment>
<evidence type="ECO:0000256" key="18">
    <source>
        <dbReference type="ARBA" id="ARBA00036337"/>
    </source>
</evidence>
<feature type="transmembrane region" description="Helical" evidence="47">
    <location>
        <begin position="614"/>
        <end position="635"/>
    </location>
</feature>
<evidence type="ECO:0000256" key="22">
    <source>
        <dbReference type="ARBA" id="ARBA00036857"/>
    </source>
</evidence>
<evidence type="ECO:0000256" key="21">
    <source>
        <dbReference type="ARBA" id="ARBA00036681"/>
    </source>
</evidence>
<comment type="catalytic activity">
    <reaction evidence="31">
        <text>L-lysyl-glycine(out) + H(+)(out) = L-lysyl-glycine(in) + H(+)(in)</text>
        <dbReference type="Rhea" id="RHEA:71679"/>
        <dbReference type="ChEBI" id="CHEBI:15378"/>
        <dbReference type="ChEBI" id="CHEBI:191202"/>
    </reaction>
    <physiologicalReaction direction="left-to-right" evidence="31">
        <dbReference type="Rhea" id="RHEA:71680"/>
    </physiologicalReaction>
    <physiologicalReaction direction="right-to-left" evidence="31">
        <dbReference type="Rhea" id="RHEA:71681"/>
    </physiologicalReaction>
</comment>
<keyword evidence="49" id="KW-1185">Reference proteome</keyword>
<evidence type="ECO:0000256" key="17">
    <source>
        <dbReference type="ARBA" id="ARBA00036064"/>
    </source>
</evidence>
<reference evidence="48" key="3">
    <citation type="submission" date="2025-09" db="UniProtKB">
        <authorList>
            <consortium name="Ensembl"/>
        </authorList>
    </citation>
    <scope>IDENTIFICATION</scope>
</reference>
<keyword evidence="12" id="KW-0325">Glycoprotein</keyword>
<evidence type="ECO:0000256" key="39">
    <source>
        <dbReference type="ARBA" id="ARBA00052040"/>
    </source>
</evidence>
<keyword evidence="10 47" id="KW-1133">Transmembrane helix</keyword>
<feature type="transmembrane region" description="Helical" evidence="47">
    <location>
        <begin position="157"/>
        <end position="181"/>
    </location>
</feature>
<feature type="transmembrane region" description="Helical" evidence="47">
    <location>
        <begin position="306"/>
        <end position="323"/>
    </location>
</feature>
<evidence type="ECO:0000313" key="49">
    <source>
        <dbReference type="Proteomes" id="UP000005207"/>
    </source>
</evidence>
<comment type="catalytic activity">
    <reaction evidence="15">
        <text>carnosine(out) + H(+)(out) = carnosine(in) + H(+)(in)</text>
        <dbReference type="Rhea" id="RHEA:64404"/>
        <dbReference type="ChEBI" id="CHEBI:15378"/>
        <dbReference type="ChEBI" id="CHEBI:57485"/>
    </reaction>
    <physiologicalReaction direction="left-to-right" evidence="15">
        <dbReference type="Rhea" id="RHEA:64405"/>
    </physiologicalReaction>
</comment>
<dbReference type="SUPFAM" id="SSF103473">
    <property type="entry name" value="MFS general substrate transporter"/>
    <property type="match status" value="1"/>
</dbReference>
<feature type="compositionally biased region" description="Basic and acidic residues" evidence="46">
    <location>
        <begin position="654"/>
        <end position="679"/>
    </location>
</feature>
<dbReference type="GO" id="GO:0006857">
    <property type="term" value="P:oligopeptide transport"/>
    <property type="evidence" value="ECO:0007669"/>
    <property type="project" value="InterPro"/>
</dbReference>
<comment type="catalytic activity">
    <reaction evidence="33">
        <text>N-acetyl-D-muramoyl-L-alanyl-D-isoglutamine(out) + 2 H(+)(out) = N-acetyl-D-muramoyl-L-alanyl-D-isoglutamine(in) + 2 H(+)(in)</text>
        <dbReference type="Rhea" id="RHEA:64408"/>
        <dbReference type="ChEBI" id="CHEBI:15378"/>
        <dbReference type="ChEBI" id="CHEBI:155830"/>
    </reaction>
</comment>
<evidence type="ECO:0000313" key="48">
    <source>
        <dbReference type="Ensembl" id="ENSONIP00000053203.1"/>
    </source>
</evidence>
<comment type="catalytic activity">
    <reaction evidence="29">
        <text>L-alanyl-L-proline(out) + H(+)(out) = L-alanyl-L-proline(in) + H(+)(in)</text>
        <dbReference type="Rhea" id="RHEA:64420"/>
        <dbReference type="ChEBI" id="CHEBI:15378"/>
        <dbReference type="ChEBI" id="CHEBI:155848"/>
    </reaction>
    <physiologicalReaction direction="left-to-right" evidence="29">
        <dbReference type="Rhea" id="RHEA:64421"/>
    </physiologicalReaction>
</comment>
<dbReference type="InterPro" id="IPR000109">
    <property type="entry name" value="POT_fam"/>
</dbReference>
<feature type="transmembrane region" description="Helical" evidence="47">
    <location>
        <begin position="81"/>
        <end position="100"/>
    </location>
</feature>
<evidence type="ECO:0000256" key="20">
    <source>
        <dbReference type="ARBA" id="ARBA00036515"/>
    </source>
</evidence>
<feature type="transmembrane region" description="Helical" evidence="47">
    <location>
        <begin position="120"/>
        <end position="145"/>
    </location>
</feature>
<comment type="catalytic activity">
    <reaction evidence="13">
        <text>glycyl-sarcosine(out) + H(+)(out) = glycyl-sarcosine(in) + H(+)(in)</text>
        <dbReference type="Rhea" id="RHEA:64396"/>
        <dbReference type="ChEBI" id="CHEBI:15378"/>
        <dbReference type="ChEBI" id="CHEBI:155838"/>
    </reaction>
    <physiologicalReaction direction="left-to-right" evidence="13">
        <dbReference type="Rhea" id="RHEA:64397"/>
    </physiologicalReaction>
</comment>
<evidence type="ECO:0000256" key="29">
    <source>
        <dbReference type="ARBA" id="ARBA00050347"/>
    </source>
</evidence>
<evidence type="ECO:0000256" key="41">
    <source>
        <dbReference type="ARBA" id="ARBA00052153"/>
    </source>
</evidence>
<accession>A0A669CXU7</accession>
<keyword evidence="11 47" id="KW-0472">Membrane</keyword>
<evidence type="ECO:0000256" key="38">
    <source>
        <dbReference type="ARBA" id="ARBA00051804"/>
    </source>
</evidence>
<evidence type="ECO:0000256" key="4">
    <source>
        <dbReference type="ARBA" id="ARBA00022448"/>
    </source>
</evidence>
<dbReference type="GO" id="GO:0015293">
    <property type="term" value="F:symporter activity"/>
    <property type="evidence" value="ECO:0007669"/>
    <property type="project" value="UniProtKB-KW"/>
</dbReference>
<evidence type="ECO:0000256" key="40">
    <source>
        <dbReference type="ARBA" id="ARBA00052105"/>
    </source>
</evidence>
<dbReference type="GO" id="GO:0016324">
    <property type="term" value="C:apical plasma membrane"/>
    <property type="evidence" value="ECO:0007669"/>
    <property type="project" value="UniProtKB-SubCell"/>
</dbReference>
<comment type="catalytic activity">
    <reaction evidence="37">
        <text>L-alanyl-L-prolylglycine(out) + H(+)(out) = L-alanyl-L-prolylglycine(in) + H(+)(in)</text>
        <dbReference type="Rhea" id="RHEA:64432"/>
        <dbReference type="ChEBI" id="CHEBI:15378"/>
        <dbReference type="ChEBI" id="CHEBI:155849"/>
    </reaction>
    <physiologicalReaction direction="left-to-right" evidence="37">
        <dbReference type="Rhea" id="RHEA:64433"/>
    </physiologicalReaction>
</comment>
<evidence type="ECO:0000256" key="25">
    <source>
        <dbReference type="ARBA" id="ARBA00041329"/>
    </source>
</evidence>
<evidence type="ECO:0000256" key="7">
    <source>
        <dbReference type="ARBA" id="ARBA00022847"/>
    </source>
</evidence>
<dbReference type="FunFam" id="1.20.1250.20:FF:000049">
    <property type="entry name" value="Solute carrier family 15 member 2"/>
    <property type="match status" value="1"/>
</dbReference>
<evidence type="ECO:0000256" key="1">
    <source>
        <dbReference type="ARBA" id="ARBA00004221"/>
    </source>
</evidence>
<evidence type="ECO:0000256" key="43">
    <source>
        <dbReference type="ARBA" id="ARBA00052549"/>
    </source>
</evidence>
<evidence type="ECO:0000256" key="8">
    <source>
        <dbReference type="ARBA" id="ARBA00022856"/>
    </source>
</evidence>
<organism evidence="48 49">
    <name type="scientific">Oreochromis niloticus</name>
    <name type="common">Nile tilapia</name>
    <name type="synonym">Tilapia nilotica</name>
    <dbReference type="NCBI Taxonomy" id="8128"/>
    <lineage>
        <taxon>Eukaryota</taxon>
        <taxon>Metazoa</taxon>
        <taxon>Chordata</taxon>
        <taxon>Craniata</taxon>
        <taxon>Vertebrata</taxon>
        <taxon>Euteleostomi</taxon>
        <taxon>Actinopterygii</taxon>
        <taxon>Neopterygii</taxon>
        <taxon>Teleostei</taxon>
        <taxon>Neoteleostei</taxon>
        <taxon>Acanthomorphata</taxon>
        <taxon>Ovalentaria</taxon>
        <taxon>Cichlomorphae</taxon>
        <taxon>Cichliformes</taxon>
        <taxon>Cichlidae</taxon>
        <taxon>African cichlids</taxon>
        <taxon>Pseudocrenilabrinae</taxon>
        <taxon>Oreochromini</taxon>
        <taxon>Oreochromis</taxon>
    </lineage>
</organism>
<evidence type="ECO:0000256" key="34">
    <source>
        <dbReference type="ARBA" id="ARBA00051307"/>
    </source>
</evidence>
<dbReference type="Gene3D" id="1.20.1250.20">
    <property type="entry name" value="MFS general substrate transporter like domains"/>
    <property type="match status" value="3"/>
</dbReference>
<keyword evidence="5" id="KW-1003">Cell membrane</keyword>
<comment type="catalytic activity">
    <reaction evidence="39">
        <text>N(alpha)-formyl-L-methionyl-L-leucyl-L-phenylalanine(out) + 2 H(+)(out) = N(alpha)-formyl-L-methionyl-L-leucyl-L-phenylalanine(in) + 2 H(+)(in)</text>
        <dbReference type="Rhea" id="RHEA:75399"/>
        <dbReference type="ChEBI" id="CHEBI:15378"/>
        <dbReference type="ChEBI" id="CHEBI:194314"/>
    </reaction>
</comment>
<comment type="catalytic activity">
    <reaction evidence="41">
        <text>L-leucyl-L-proline(out) + H(+)(out) = L-leucyl-L-proline(in) + H(+)(in)</text>
        <dbReference type="Rhea" id="RHEA:64424"/>
        <dbReference type="ChEBI" id="CHEBI:15378"/>
        <dbReference type="ChEBI" id="CHEBI:155847"/>
    </reaction>
    <physiologicalReaction direction="left-to-right" evidence="41">
        <dbReference type="Rhea" id="RHEA:64425"/>
    </physiologicalReaction>
</comment>
<comment type="catalytic activity">
    <reaction evidence="44">
        <text>L-alanyl-L-leucyl-L-alanine(out) + H(+)(out) = L-alanyl-L-leucyl-L-alanine(in) + H(+)(in)</text>
        <dbReference type="Rhea" id="RHEA:71723"/>
        <dbReference type="ChEBI" id="CHEBI:15378"/>
        <dbReference type="ChEBI" id="CHEBI:191212"/>
    </reaction>
    <physiologicalReaction direction="left-to-right" evidence="44">
        <dbReference type="Rhea" id="RHEA:71724"/>
    </physiologicalReaction>
</comment>
<reference evidence="49" key="1">
    <citation type="submission" date="2012-01" db="EMBL/GenBank/DDBJ databases">
        <title>The Genome Sequence of Oreochromis niloticus (Nile Tilapia).</title>
        <authorList>
            <consortium name="Broad Institute Genome Assembly Team"/>
            <consortium name="Broad Institute Sequencing Platform"/>
            <person name="Di Palma F."/>
            <person name="Johnson J."/>
            <person name="Lander E.S."/>
            <person name="Lindblad-Toh K."/>
        </authorList>
    </citation>
    <scope>NUCLEOTIDE SEQUENCE [LARGE SCALE GENOMIC DNA]</scope>
</reference>
<evidence type="ECO:0000256" key="24">
    <source>
        <dbReference type="ARBA" id="ARBA00041093"/>
    </source>
</evidence>
<keyword evidence="8" id="KW-0571">Peptide transport</keyword>
<evidence type="ECO:0000256" key="13">
    <source>
        <dbReference type="ARBA" id="ARBA00023494"/>
    </source>
</evidence>
<evidence type="ECO:0000256" key="9">
    <source>
        <dbReference type="ARBA" id="ARBA00022927"/>
    </source>
</evidence>
<comment type="catalytic activity">
    <reaction evidence="34">
        <text>L-tyrosylglycine(out) + H(+)(out) = L-tyrosylglycine(in) + H(+)(in)</text>
        <dbReference type="Rhea" id="RHEA:71711"/>
        <dbReference type="ChEBI" id="CHEBI:15378"/>
        <dbReference type="ChEBI" id="CHEBI:191210"/>
    </reaction>
    <physiologicalReaction direction="left-to-right" evidence="34">
        <dbReference type="Rhea" id="RHEA:71712"/>
    </physiologicalReaction>
</comment>
<keyword evidence="6 45" id="KW-0812">Transmembrane</keyword>
<comment type="catalytic activity">
    <reaction evidence="43">
        <text>L-methionyl-L-phenylalanyl-L-methionine(out) + H(+)(out) = L-methionyl-L-phenylalanyl-L-methionine(in) + H(+)(in)</text>
        <dbReference type="Rhea" id="RHEA:71719"/>
        <dbReference type="ChEBI" id="CHEBI:15378"/>
        <dbReference type="ChEBI" id="CHEBI:191211"/>
    </reaction>
    <physiologicalReaction direction="left-to-right" evidence="43">
        <dbReference type="Rhea" id="RHEA:71720"/>
    </physiologicalReaction>
</comment>
<dbReference type="PROSITE" id="PS01022">
    <property type="entry name" value="PTR2_1"/>
    <property type="match status" value="1"/>
</dbReference>
<evidence type="ECO:0000256" key="2">
    <source>
        <dbReference type="ARBA" id="ARBA00004651"/>
    </source>
</evidence>
<comment type="subcellular location">
    <subcellularLocation>
        <location evidence="1">Apical cell membrane</location>
    </subcellularLocation>
    <subcellularLocation>
        <location evidence="2">Cell membrane</location>
        <topology evidence="2">Multi-pass membrane protein</topology>
    </subcellularLocation>
    <subcellularLocation>
        <location evidence="45">Membrane</location>
        <topology evidence="45">Multi-pass membrane protein</topology>
    </subcellularLocation>
</comment>
<evidence type="ECO:0000256" key="15">
    <source>
        <dbReference type="ARBA" id="ARBA00034998"/>
    </source>
</evidence>
<keyword evidence="4 45" id="KW-0813">Transport</keyword>
<evidence type="ECO:0000256" key="3">
    <source>
        <dbReference type="ARBA" id="ARBA00005982"/>
    </source>
</evidence>
<evidence type="ECO:0000256" key="19">
    <source>
        <dbReference type="ARBA" id="ARBA00036347"/>
    </source>
</evidence>
<evidence type="ECO:0000256" key="27">
    <source>
        <dbReference type="ARBA" id="ARBA00043099"/>
    </source>
</evidence>
<evidence type="ECO:0000256" key="31">
    <source>
        <dbReference type="ARBA" id="ARBA00050377"/>
    </source>
</evidence>
<dbReference type="InterPro" id="IPR036259">
    <property type="entry name" value="MFS_trans_sf"/>
</dbReference>
<comment type="catalytic activity">
    <reaction evidence="14">
        <text>a dipeptide(out) + H(+)(out) = a dipeptide(in) + H(+)(in)</text>
        <dbReference type="Rhea" id="RHEA:64392"/>
        <dbReference type="ChEBI" id="CHEBI:15378"/>
        <dbReference type="ChEBI" id="CHEBI:90799"/>
    </reaction>
    <physiologicalReaction direction="left-to-right" evidence="14">
        <dbReference type="Rhea" id="RHEA:64393"/>
    </physiologicalReaction>
</comment>
<evidence type="ECO:0000256" key="45">
    <source>
        <dbReference type="RuleBase" id="RU003755"/>
    </source>
</evidence>
<evidence type="ECO:0000256" key="36">
    <source>
        <dbReference type="ARBA" id="ARBA00051565"/>
    </source>
</evidence>
<comment type="similarity">
    <text evidence="3 45">Belongs to the major facilitator superfamily. Proton-dependent oligopeptide transporter (POT/PTR) (TC 2.A.17) family.</text>
</comment>
<comment type="catalytic activity">
    <reaction evidence="35">
        <text>L-phenylalanyl-L-leucine(out) + H(+)(out) = L-phenylalanyl-L-leucine(in) + H(+)(in)</text>
        <dbReference type="Rhea" id="RHEA:71699"/>
        <dbReference type="ChEBI" id="CHEBI:15378"/>
        <dbReference type="ChEBI" id="CHEBI:190710"/>
    </reaction>
    <physiologicalReaction direction="left-to-right" evidence="35">
        <dbReference type="Rhea" id="RHEA:71700"/>
    </physiologicalReaction>
</comment>
<evidence type="ECO:0000256" key="28">
    <source>
        <dbReference type="ARBA" id="ARBA00045775"/>
    </source>
</evidence>
<comment type="catalytic activity">
    <reaction evidence="38">
        <text>L-phenylalanyl-L-phenylalanine(out) + H(+)(out) = L-phenylalanyl-L-phenylalanine(in) + H(+)(in)</text>
        <dbReference type="Rhea" id="RHEA:71707"/>
        <dbReference type="ChEBI" id="CHEBI:15378"/>
        <dbReference type="ChEBI" id="CHEBI:191205"/>
    </reaction>
    <physiologicalReaction direction="left-to-right" evidence="38">
        <dbReference type="Rhea" id="RHEA:71708"/>
    </physiologicalReaction>
</comment>
<dbReference type="FunFam" id="1.20.1250.20:FF:000205">
    <property type="entry name" value="Solute carrier family 15 oligopeptide transporter member 1"/>
    <property type="match status" value="1"/>
</dbReference>
<evidence type="ECO:0000256" key="30">
    <source>
        <dbReference type="ARBA" id="ARBA00050357"/>
    </source>
</evidence>
<evidence type="ECO:0000256" key="16">
    <source>
        <dbReference type="ARBA" id="ARBA00035846"/>
    </source>
</evidence>
<comment type="catalytic activity">
    <reaction evidence="19">
        <text>glycyl-L-aspartate(out) + 2 H(+)(out) = glycyl-L-aspartate(in) + 2 H(+)(in)</text>
        <dbReference type="Rhea" id="RHEA:71687"/>
        <dbReference type="ChEBI" id="CHEBI:15378"/>
        <dbReference type="ChEBI" id="CHEBI:191204"/>
    </reaction>
    <physiologicalReaction direction="left-to-right" evidence="19">
        <dbReference type="Rhea" id="RHEA:71688"/>
    </physiologicalReaction>
    <physiologicalReaction direction="right-to-left" evidence="19">
        <dbReference type="Rhea" id="RHEA:71689"/>
    </physiologicalReaction>
</comment>
<comment type="catalytic activity">
    <reaction evidence="30">
        <text>L-aspartyl-glycine(out) + 2 H(+)(out) = L-aspartyl-glycine(in) + 2 H(+)(in)</text>
        <dbReference type="Rhea" id="RHEA:71683"/>
        <dbReference type="ChEBI" id="CHEBI:15378"/>
        <dbReference type="ChEBI" id="CHEBI:191203"/>
    </reaction>
    <physiologicalReaction direction="left-to-right" evidence="30">
        <dbReference type="Rhea" id="RHEA:71684"/>
    </physiologicalReaction>
</comment>
<reference evidence="48" key="2">
    <citation type="submission" date="2025-08" db="UniProtKB">
        <authorList>
            <consortium name="Ensembl"/>
        </authorList>
    </citation>
    <scope>IDENTIFICATION</scope>
</reference>
<evidence type="ECO:0000256" key="6">
    <source>
        <dbReference type="ARBA" id="ARBA00022692"/>
    </source>
</evidence>
<keyword evidence="7" id="KW-0769">Symport</keyword>
<gene>
    <name evidence="48" type="primary">SLC15A1</name>
</gene>
<dbReference type="Proteomes" id="UP000005207">
    <property type="component" value="Linkage group LG23"/>
</dbReference>
<dbReference type="Pfam" id="PF00854">
    <property type="entry name" value="PTR2"/>
    <property type="match status" value="2"/>
</dbReference>
<evidence type="ECO:0000256" key="33">
    <source>
        <dbReference type="ARBA" id="ARBA00050915"/>
    </source>
</evidence>
<dbReference type="GO" id="GO:0015031">
    <property type="term" value="P:protein transport"/>
    <property type="evidence" value="ECO:0007669"/>
    <property type="project" value="UniProtKB-KW"/>
</dbReference>
<evidence type="ECO:0000256" key="11">
    <source>
        <dbReference type="ARBA" id="ARBA00023136"/>
    </source>
</evidence>
<comment type="catalytic activity">
    <reaction evidence="21">
        <text>glycyl-L-glutamine(out) + H(+)(out) = glycyl-L-glutamine(in) + H(+)(in)</text>
        <dbReference type="Rhea" id="RHEA:71671"/>
        <dbReference type="ChEBI" id="CHEBI:15378"/>
        <dbReference type="ChEBI" id="CHEBI:74392"/>
    </reaction>
    <physiologicalReaction direction="left-to-right" evidence="21">
        <dbReference type="Rhea" id="RHEA:71672"/>
    </physiologicalReaction>
    <physiologicalReaction direction="right-to-left" evidence="21">
        <dbReference type="Rhea" id="RHEA:71673"/>
    </physiologicalReaction>
</comment>
<evidence type="ECO:0000256" key="44">
    <source>
        <dbReference type="ARBA" id="ARBA00052590"/>
    </source>
</evidence>
<dbReference type="InterPro" id="IPR018456">
    <property type="entry name" value="PTR2_symporter_CS"/>
</dbReference>
<sequence>NNDTTIFGYPLSIFFIVVNEFCERFSYYGMRAVLVLYFKYFLKWDEDFATTIYHTFVALCYLTPILGAIVADSWLGKFKTIVYLSIVYAVGQVVMAVSAIQDITDANKDGTPDNMTLHVALSMVGLLLIALGTGGIKPCVAAFGGDQFEDHQEKQRSTFFSIFYLSINAGSLISTLITPILRAQTCGIHIQQECYPLAFGVPAALMVVALSKDFIIKSSFTVIILQLHRSSQYPKREHWMDWAEEKYDKLLIAQVKMALKVLFLYIPLPMFWALFDQQGSRWTFQATTMNGNFATSLSSHQTVNPILILILVPIMDTLIYPLISKCFNFTPLRRITVGMFLAALAFVAAALLQIQIDKTLPDFPSSTEGQVKFINMVNRDLQIQADNQTISLKANEDYLTFNNQFTLVLEPGQQYNVKLDNGTRNTMAIIQGSNDAKIFFFLQFDDMTSKPEKGENALRVLNGFGSVLNVTVRDKVFNFTSNMSEYLSVSHGKAEFMIKDDRGSSCIYTQELGFGSSYTLIIPSTFTFGEMNIKAVMDMEPNTVHMAWQIIQYFLMTSGEVVFSVTGLEFSYSQAPSNMKSVLQAGWLLTVAVGNIIVLIVAEAATLKDQWAEYILFASLLVLVCIIFAIMAYFYTYTDPTKIEAQFGEMEPEEKEKRKSFDMPRKGSAESHKEDRRSSDSSSDDECTKQTKI</sequence>
<evidence type="ECO:0000256" key="23">
    <source>
        <dbReference type="ARBA" id="ARBA00036905"/>
    </source>
</evidence>
<dbReference type="Ensembl" id="ENSONIT00000044303.1">
    <property type="protein sequence ID" value="ENSONIP00000053203.1"/>
    <property type="gene ID" value="ENSONIG00000018326.2"/>
</dbReference>
<evidence type="ECO:0000256" key="35">
    <source>
        <dbReference type="ARBA" id="ARBA00051459"/>
    </source>
</evidence>
<evidence type="ECO:0000256" key="37">
    <source>
        <dbReference type="ARBA" id="ARBA00051580"/>
    </source>
</evidence>
<evidence type="ECO:0000256" key="46">
    <source>
        <dbReference type="SAM" id="MobiDB-lite"/>
    </source>
</evidence>
<feature type="transmembrane region" description="Helical" evidence="47">
    <location>
        <begin position="335"/>
        <end position="356"/>
    </location>
</feature>
<dbReference type="GeneTree" id="ENSGT00940000155995"/>
<comment type="function">
    <text evidence="28">Electrogenic proton-coupled amino-acid transporter that transports oligopeptides of 2 to 4 amino acids with a preference for dipeptides. Transports neutral and monovalently charged peptides with a proton to peptide stoichiometry of 1:1 or 2:1. Primarily responsible for the absorption of dietary di- and tripeptides from the small intestinal lumen. Mediates transepithelial transport of muramyl and N-formylated bacterial dipeptides contributing to recognition of pathogenic bacteria by the mucosal immune system.</text>
</comment>
<evidence type="ECO:0000256" key="10">
    <source>
        <dbReference type="ARBA" id="ARBA00022989"/>
    </source>
</evidence>
<feature type="transmembrane region" description="Helical" evidence="47">
    <location>
        <begin position="257"/>
        <end position="275"/>
    </location>
</feature>
<feature type="transmembrane region" description="Helical" evidence="47">
    <location>
        <begin position="582"/>
        <end position="602"/>
    </location>
</feature>
<evidence type="ECO:0000256" key="12">
    <source>
        <dbReference type="ARBA" id="ARBA00023180"/>
    </source>
</evidence>
<evidence type="ECO:0000256" key="26">
    <source>
        <dbReference type="ARBA" id="ARBA00042837"/>
    </source>
</evidence>
<comment type="catalytic activity">
    <reaction evidence="22">
        <text>an L-amino acid tripeptide(out) + H(+)(out) = an L-amino acid tripeptide(in) + H(+)(in)</text>
        <dbReference type="Rhea" id="RHEA:64400"/>
        <dbReference type="ChEBI" id="CHEBI:15378"/>
        <dbReference type="ChEBI" id="CHEBI:155837"/>
    </reaction>
    <physiologicalReaction direction="left-to-right" evidence="22">
        <dbReference type="Rhea" id="RHEA:64401"/>
    </physiologicalReaction>
</comment>
<comment type="catalytic activity">
    <reaction evidence="18">
        <text>glycylglycyl-L-proline(out) + H(+)(out) = glycylglycyl-L-proline(in) + H(+)(in)</text>
        <dbReference type="Rhea" id="RHEA:64440"/>
        <dbReference type="ChEBI" id="CHEBI:15378"/>
        <dbReference type="ChEBI" id="CHEBI:155851"/>
    </reaction>
    <physiologicalReaction direction="left-to-right" evidence="18">
        <dbReference type="Rhea" id="RHEA:64441"/>
    </physiologicalReaction>
</comment>
<comment type="catalytic activity">
    <reaction evidence="20">
        <text>glycyl-L-proline(out) + H(+)(out) = glycyl-L-proline(in) + H(+)(in)</text>
        <dbReference type="Rhea" id="RHEA:64428"/>
        <dbReference type="ChEBI" id="CHEBI:15378"/>
        <dbReference type="ChEBI" id="CHEBI:73779"/>
    </reaction>
    <physiologicalReaction direction="left-to-right" evidence="20">
        <dbReference type="Rhea" id="RHEA:64429"/>
    </physiologicalReaction>
</comment>
<evidence type="ECO:0000256" key="14">
    <source>
        <dbReference type="ARBA" id="ARBA00023522"/>
    </source>
</evidence>
<comment type="catalytic activity">
    <reaction evidence="16">
        <text>glycyl-L-leucine(out) + H(+)(out) = glycyl-L-leucine(in) + H(+)(in)</text>
        <dbReference type="Rhea" id="RHEA:71675"/>
        <dbReference type="ChEBI" id="CHEBI:15378"/>
        <dbReference type="ChEBI" id="CHEBI:143163"/>
    </reaction>
    <physiologicalReaction direction="left-to-right" evidence="16">
        <dbReference type="Rhea" id="RHEA:71676"/>
    </physiologicalReaction>
</comment>
<feature type="region of interest" description="Disordered" evidence="46">
    <location>
        <begin position="648"/>
        <end position="693"/>
    </location>
</feature>
<evidence type="ECO:0000256" key="42">
    <source>
        <dbReference type="ARBA" id="ARBA00052370"/>
    </source>
</evidence>
<feature type="transmembrane region" description="Helical" evidence="47">
    <location>
        <begin position="550"/>
        <end position="570"/>
    </location>
</feature>
<comment type="catalytic activity">
    <reaction evidence="23">
        <text>glycylglycyl-L-isoleucine(out) + H(+)(out) = glycylglycyl-L-isoleucine(in) + H(+)(in)</text>
        <dbReference type="Rhea" id="RHEA:64436"/>
        <dbReference type="ChEBI" id="CHEBI:15378"/>
        <dbReference type="ChEBI" id="CHEBI:155850"/>
    </reaction>
    <physiologicalReaction direction="left-to-right" evidence="23">
        <dbReference type="Rhea" id="RHEA:64437"/>
    </physiologicalReaction>
</comment>